<dbReference type="EMBL" id="BK015115">
    <property type="protein sequence ID" value="DAD91549.1"/>
    <property type="molecule type" value="Genomic_DNA"/>
</dbReference>
<organism evidence="1">
    <name type="scientific">Myoviridae sp. ctx322</name>
    <dbReference type="NCBI Taxonomy" id="2826711"/>
    <lineage>
        <taxon>Viruses</taxon>
        <taxon>Duplodnaviria</taxon>
        <taxon>Heunggongvirae</taxon>
        <taxon>Uroviricota</taxon>
        <taxon>Caudoviricetes</taxon>
    </lineage>
</organism>
<evidence type="ECO:0000313" key="1">
    <source>
        <dbReference type="EMBL" id="DAD91549.1"/>
    </source>
</evidence>
<sequence length="108" mass="12529">MSNYRNGKCINIGYDSLSVINRPSIGRGYDCLNCSREQLIKNFEKDRKTFGWVDLDTLQVHKPNGMIMDYIPDVYLFDTNWDRGQKCTCPRGDTKGKYIPLSAYYSKL</sequence>
<reference evidence="1" key="1">
    <citation type="journal article" date="2021" name="Proc. Natl. Acad. Sci. U.S.A.">
        <title>A Catalog of Tens of Thousands of Viruses from Human Metagenomes Reveals Hidden Associations with Chronic Diseases.</title>
        <authorList>
            <person name="Tisza M.J."/>
            <person name="Buck C.B."/>
        </authorList>
    </citation>
    <scope>NUCLEOTIDE SEQUENCE</scope>
    <source>
        <strain evidence="1">Ctx322</strain>
    </source>
</reference>
<protein>
    <submittedName>
        <fullName evidence="1">Uncharacterized protein</fullName>
    </submittedName>
</protein>
<name>A0A8S5N9U1_9CAUD</name>
<accession>A0A8S5N9U1</accession>
<proteinExistence type="predicted"/>